<dbReference type="STRING" id="56216.A0A1A6GXX1"/>
<dbReference type="AlphaFoldDB" id="A0A1A6GXX1"/>
<dbReference type="EMBL" id="LZPO01066317">
    <property type="protein sequence ID" value="OBS70450.1"/>
    <property type="molecule type" value="Genomic_DNA"/>
</dbReference>
<reference evidence="1 2" key="1">
    <citation type="submission" date="2016-06" db="EMBL/GenBank/DDBJ databases">
        <title>The Draft Genome Sequence and Annotation of the Desert Woodrat Neotoma lepida.</title>
        <authorList>
            <person name="Campbell M."/>
            <person name="Oakeson K.F."/>
            <person name="Yandell M."/>
            <person name="Halpert J.R."/>
            <person name="Dearing D."/>
        </authorList>
    </citation>
    <scope>NUCLEOTIDE SEQUENCE [LARGE SCALE GENOMIC DNA]</scope>
    <source>
        <strain evidence="1">417</strain>
        <tissue evidence="1">Liver</tissue>
    </source>
</reference>
<proteinExistence type="predicted"/>
<accession>A0A1A6GXX1</accession>
<sequence>MEYFTSTQGSSYVLIPSNRVATSNTIQMKDNDKIFKTTGSDEDKGPALYYMDYVTAFLTLSVPDRYYTPAISHEDSGIS</sequence>
<dbReference type="Proteomes" id="UP000092124">
    <property type="component" value="Unassembled WGS sequence"/>
</dbReference>
<name>A0A1A6GXX1_NEOLE</name>
<evidence type="ECO:0000313" key="2">
    <source>
        <dbReference type="Proteomes" id="UP000092124"/>
    </source>
</evidence>
<gene>
    <name evidence="1" type="ORF">A6R68_01008</name>
</gene>
<comment type="caution">
    <text evidence="1">The sequence shown here is derived from an EMBL/GenBank/DDBJ whole genome shotgun (WGS) entry which is preliminary data.</text>
</comment>
<protein>
    <submittedName>
        <fullName evidence="1">Uncharacterized protein</fullName>
    </submittedName>
</protein>
<keyword evidence="2" id="KW-1185">Reference proteome</keyword>
<evidence type="ECO:0000313" key="1">
    <source>
        <dbReference type="EMBL" id="OBS70450.1"/>
    </source>
</evidence>
<organism evidence="1 2">
    <name type="scientific">Neotoma lepida</name>
    <name type="common">Desert woodrat</name>
    <dbReference type="NCBI Taxonomy" id="56216"/>
    <lineage>
        <taxon>Eukaryota</taxon>
        <taxon>Metazoa</taxon>
        <taxon>Chordata</taxon>
        <taxon>Craniata</taxon>
        <taxon>Vertebrata</taxon>
        <taxon>Euteleostomi</taxon>
        <taxon>Mammalia</taxon>
        <taxon>Eutheria</taxon>
        <taxon>Euarchontoglires</taxon>
        <taxon>Glires</taxon>
        <taxon>Rodentia</taxon>
        <taxon>Myomorpha</taxon>
        <taxon>Muroidea</taxon>
        <taxon>Cricetidae</taxon>
        <taxon>Neotominae</taxon>
        <taxon>Neotoma</taxon>
    </lineage>
</organism>